<dbReference type="PANTHER" id="PTHR10566">
    <property type="entry name" value="CHAPERONE-ACTIVITY OF BC1 COMPLEX CABC1 -RELATED"/>
    <property type="match status" value="1"/>
</dbReference>
<dbReference type="SUPFAM" id="SSF56112">
    <property type="entry name" value="Protein kinase-like (PK-like)"/>
    <property type="match status" value="1"/>
</dbReference>
<evidence type="ECO:0000313" key="4">
    <source>
        <dbReference type="EMBL" id="MFD2629296.1"/>
    </source>
</evidence>
<proteinExistence type="inferred from homology"/>
<feature type="transmembrane region" description="Helical" evidence="2">
    <location>
        <begin position="491"/>
        <end position="514"/>
    </location>
</feature>
<sequence length="550" mass="64363">MLTLKNRRNYNLFYRCSVLVWMACKFLVQIYSFHFIHSIWDERTRQKWDRLLMKQAKEYRKRAVQLGGVLIKVGQFLSTRTDFMPQAFINELSGLVDRVPPMPYSYAKTLLEEEWGKEIGDVVDEIDEESIASASIGEVYVARLRENGKKVAIKVQRYQIEKIFHMDFIALRIVFWIISVFTSFGRKADLKSLYTELITVMDQELDFKQELENALYFQNRFKNYSYIHIPNYYNHLCTRKVLVMDWVDGAKVTDISFMNEHHIAVEQTAKRVFEFCVDQYLQEGNFHADPHAGNILLQKDGTLAIIDFGMVGTVRKQDIHYFKHIIQNVIIDDYDRVINTLDEMDFLLPQANKEKLKKMIKHMVSMYKNGSFKTLDAHTMEQLKEDIRIFIKDQPIQLSAEYAYLGRAMSIVLGILLAIYPDVDLEKWVNRKVKKWFGGKSLIESVYKQYAMDTIQPFLSFPNAMLNWLENGEKDRQWDKKKQQMRWKHHFLLVLEMMLFTFGGITGGVSLLGLGLDSTAAVLLLWGSVASFIGAGLTLIIHYRFIRSEK</sequence>
<organism evidence="4 5">
    <name type="scientific">Oceanobacillus kapialis</name>
    <dbReference type="NCBI Taxonomy" id="481353"/>
    <lineage>
        <taxon>Bacteria</taxon>
        <taxon>Bacillati</taxon>
        <taxon>Bacillota</taxon>
        <taxon>Bacilli</taxon>
        <taxon>Bacillales</taxon>
        <taxon>Bacillaceae</taxon>
        <taxon>Oceanobacillus</taxon>
    </lineage>
</organism>
<comment type="similarity">
    <text evidence="1">Belongs to the protein kinase superfamily. ADCK protein kinase family.</text>
</comment>
<dbReference type="EMBL" id="JBHUMX010000035">
    <property type="protein sequence ID" value="MFD2629296.1"/>
    <property type="molecule type" value="Genomic_DNA"/>
</dbReference>
<dbReference type="CDD" id="cd05121">
    <property type="entry name" value="ABC1_ADCK3-like"/>
    <property type="match status" value="1"/>
</dbReference>
<evidence type="ECO:0000256" key="2">
    <source>
        <dbReference type="SAM" id="Phobius"/>
    </source>
</evidence>
<dbReference type="InterPro" id="IPR011009">
    <property type="entry name" value="Kinase-like_dom_sf"/>
</dbReference>
<dbReference type="Pfam" id="PF03109">
    <property type="entry name" value="ABC1"/>
    <property type="match status" value="1"/>
</dbReference>
<dbReference type="PANTHER" id="PTHR10566:SF113">
    <property type="entry name" value="PROTEIN ACTIVITY OF BC1 COMPLEX KINASE 7, CHLOROPLASTIC"/>
    <property type="match status" value="1"/>
</dbReference>
<evidence type="ECO:0000256" key="1">
    <source>
        <dbReference type="ARBA" id="ARBA00009670"/>
    </source>
</evidence>
<comment type="caution">
    <text evidence="4">The sequence shown here is derived from an EMBL/GenBank/DDBJ whole genome shotgun (WGS) entry which is preliminary data.</text>
</comment>
<evidence type="ECO:0000259" key="3">
    <source>
        <dbReference type="PROSITE" id="PS50011"/>
    </source>
</evidence>
<dbReference type="InterPro" id="IPR050154">
    <property type="entry name" value="UbiB_kinase"/>
</dbReference>
<dbReference type="Gene3D" id="1.10.510.10">
    <property type="entry name" value="Transferase(Phosphotransferase) domain 1"/>
    <property type="match status" value="1"/>
</dbReference>
<dbReference type="PROSITE" id="PS50011">
    <property type="entry name" value="PROTEIN_KINASE_DOM"/>
    <property type="match status" value="1"/>
</dbReference>
<name>A0ABW5Q1N2_9BACI</name>
<accession>A0ABW5Q1N2</accession>
<dbReference type="InterPro" id="IPR004147">
    <property type="entry name" value="ABC1_dom"/>
</dbReference>
<protein>
    <submittedName>
        <fullName evidence="4">ABC1 kinase family protein</fullName>
    </submittedName>
</protein>
<keyword evidence="2" id="KW-0472">Membrane</keyword>
<feature type="transmembrane region" description="Helical" evidence="2">
    <location>
        <begin position="163"/>
        <end position="184"/>
    </location>
</feature>
<evidence type="ECO:0000313" key="5">
    <source>
        <dbReference type="Proteomes" id="UP001597451"/>
    </source>
</evidence>
<dbReference type="InterPro" id="IPR000719">
    <property type="entry name" value="Prot_kinase_dom"/>
</dbReference>
<keyword evidence="5" id="KW-1185">Reference proteome</keyword>
<reference evidence="5" key="1">
    <citation type="journal article" date="2019" name="Int. J. Syst. Evol. Microbiol.">
        <title>The Global Catalogue of Microorganisms (GCM) 10K type strain sequencing project: providing services to taxonomists for standard genome sequencing and annotation.</title>
        <authorList>
            <consortium name="The Broad Institute Genomics Platform"/>
            <consortium name="The Broad Institute Genome Sequencing Center for Infectious Disease"/>
            <person name="Wu L."/>
            <person name="Ma J."/>
        </authorList>
    </citation>
    <scope>NUCLEOTIDE SEQUENCE [LARGE SCALE GENOMIC DNA]</scope>
    <source>
        <strain evidence="5">TISTR 1858</strain>
    </source>
</reference>
<dbReference type="RefSeq" id="WP_379562079.1">
    <property type="nucleotide sequence ID" value="NZ_JBHUMX010000035.1"/>
</dbReference>
<dbReference type="Proteomes" id="UP001597451">
    <property type="component" value="Unassembled WGS sequence"/>
</dbReference>
<keyword evidence="4" id="KW-0808">Transferase</keyword>
<feature type="transmembrane region" description="Helical" evidence="2">
    <location>
        <begin position="12"/>
        <end position="36"/>
    </location>
</feature>
<keyword evidence="4" id="KW-0418">Kinase</keyword>
<feature type="transmembrane region" description="Helical" evidence="2">
    <location>
        <begin position="520"/>
        <end position="541"/>
    </location>
</feature>
<feature type="domain" description="Protein kinase" evidence="3">
    <location>
        <begin position="125"/>
        <end position="550"/>
    </location>
</feature>
<keyword evidence="2" id="KW-0812">Transmembrane</keyword>
<gene>
    <name evidence="4" type="ORF">ACFSUN_10960</name>
</gene>
<keyword evidence="2" id="KW-1133">Transmembrane helix</keyword>
<dbReference type="GO" id="GO:0016301">
    <property type="term" value="F:kinase activity"/>
    <property type="evidence" value="ECO:0007669"/>
    <property type="project" value="UniProtKB-KW"/>
</dbReference>